<accession>A0A3A9ZW99</accession>
<feature type="transmembrane region" description="Helical" evidence="13">
    <location>
        <begin position="96"/>
        <end position="119"/>
    </location>
</feature>
<evidence type="ECO:0000256" key="3">
    <source>
        <dbReference type="ARBA" id="ARBA00022448"/>
    </source>
</evidence>
<dbReference type="OrthoDB" id="7626281at2"/>
<dbReference type="GO" id="GO:0005267">
    <property type="term" value="F:potassium channel activity"/>
    <property type="evidence" value="ECO:0007669"/>
    <property type="project" value="UniProtKB-KW"/>
</dbReference>
<evidence type="ECO:0000256" key="2">
    <source>
        <dbReference type="ARBA" id="ARBA00006920"/>
    </source>
</evidence>
<gene>
    <name evidence="14" type="ORF">D7193_22780</name>
</gene>
<evidence type="ECO:0000256" key="4">
    <source>
        <dbReference type="ARBA" id="ARBA00022538"/>
    </source>
</evidence>
<evidence type="ECO:0000313" key="14">
    <source>
        <dbReference type="EMBL" id="RKN52678.1"/>
    </source>
</evidence>
<dbReference type="InterPro" id="IPR010617">
    <property type="entry name" value="TMEM175-like"/>
</dbReference>
<feature type="transmembrane region" description="Helical" evidence="13">
    <location>
        <begin position="131"/>
        <end position="152"/>
    </location>
</feature>
<protein>
    <submittedName>
        <fullName evidence="14">DUF1211 domain-containing protein</fullName>
    </submittedName>
</protein>
<dbReference type="PANTHER" id="PTHR31462:SF5">
    <property type="entry name" value="ENDOSOMAL_LYSOSOMAL PROTON CHANNEL TMEM175"/>
    <property type="match status" value="1"/>
</dbReference>
<feature type="transmembrane region" description="Helical" evidence="13">
    <location>
        <begin position="63"/>
        <end position="84"/>
    </location>
</feature>
<evidence type="ECO:0000256" key="12">
    <source>
        <dbReference type="ARBA" id="ARBA00034430"/>
    </source>
</evidence>
<proteinExistence type="inferred from homology"/>
<evidence type="ECO:0000256" key="10">
    <source>
        <dbReference type="ARBA" id="ARBA00023136"/>
    </source>
</evidence>
<comment type="subcellular location">
    <subcellularLocation>
        <location evidence="1">Membrane</location>
        <topology evidence="1">Multi-pass membrane protein</topology>
    </subcellularLocation>
</comment>
<evidence type="ECO:0000256" key="5">
    <source>
        <dbReference type="ARBA" id="ARBA00022692"/>
    </source>
</evidence>
<dbReference type="Pfam" id="PF06736">
    <property type="entry name" value="TMEM175"/>
    <property type="match status" value="1"/>
</dbReference>
<keyword evidence="11" id="KW-0407">Ion channel</keyword>
<name>A0A3A9ZW99_9ACTN</name>
<reference evidence="14 15" key="1">
    <citation type="journal article" date="2015" name="Int. J. Syst. Evol. Microbiol.">
        <title>Micromonospora costi sp. nov., isolated from a leaf of Costus speciosus.</title>
        <authorList>
            <person name="Thawai C."/>
        </authorList>
    </citation>
    <scope>NUCLEOTIDE SEQUENCE [LARGE SCALE GENOMIC DNA]</scope>
    <source>
        <strain evidence="14 15">CS1-12</strain>
    </source>
</reference>
<dbReference type="RefSeq" id="WP_120781585.1">
    <property type="nucleotide sequence ID" value="NZ_JBHLUP010000002.1"/>
</dbReference>
<comment type="catalytic activity">
    <reaction evidence="12">
        <text>K(+)(in) = K(+)(out)</text>
        <dbReference type="Rhea" id="RHEA:29463"/>
        <dbReference type="ChEBI" id="CHEBI:29103"/>
    </reaction>
</comment>
<evidence type="ECO:0000256" key="7">
    <source>
        <dbReference type="ARBA" id="ARBA00022958"/>
    </source>
</evidence>
<organism evidence="14 15">
    <name type="scientific">Micromonospora costi</name>
    <dbReference type="NCBI Taxonomy" id="1530042"/>
    <lineage>
        <taxon>Bacteria</taxon>
        <taxon>Bacillati</taxon>
        <taxon>Actinomycetota</taxon>
        <taxon>Actinomycetes</taxon>
        <taxon>Micromonosporales</taxon>
        <taxon>Micromonosporaceae</taxon>
        <taxon>Micromonospora</taxon>
    </lineage>
</organism>
<evidence type="ECO:0000313" key="15">
    <source>
        <dbReference type="Proteomes" id="UP000279968"/>
    </source>
</evidence>
<evidence type="ECO:0000256" key="6">
    <source>
        <dbReference type="ARBA" id="ARBA00022826"/>
    </source>
</evidence>
<feature type="transmembrane region" description="Helical" evidence="13">
    <location>
        <begin position="173"/>
        <end position="192"/>
    </location>
</feature>
<dbReference type="Proteomes" id="UP000279968">
    <property type="component" value="Unassembled WGS sequence"/>
</dbReference>
<keyword evidence="3" id="KW-0813">Transport</keyword>
<keyword evidence="15" id="KW-1185">Reference proteome</keyword>
<sequence length="229" mass="24677">MAAPAEEPGPPDGGLRMSETDRIKAFSDGVFAIVITLLVLELRVPDYHAGGLLEGLGHEGPSYLAFAVSFGYIGVIWLNHHALLRLIRGTTLALSWINLAILFGAVIIPFPTAVLASAFTEGDTADRRVAVALYALAAALMSAPWLAFFGYLHRHPALRAGDVSPEHVRAQRVRPVTGLLLYGLSGLLGWFVHPVVGLVLIIVMIVYHAITSEGLRAGPLRFLSRRSRA</sequence>
<keyword evidence="8 13" id="KW-1133">Transmembrane helix</keyword>
<comment type="caution">
    <text evidence="14">The sequence shown here is derived from an EMBL/GenBank/DDBJ whole genome shotgun (WGS) entry which is preliminary data.</text>
</comment>
<evidence type="ECO:0000256" key="1">
    <source>
        <dbReference type="ARBA" id="ARBA00004141"/>
    </source>
</evidence>
<feature type="transmembrane region" description="Helical" evidence="13">
    <location>
        <begin position="25"/>
        <end position="43"/>
    </location>
</feature>
<keyword evidence="7" id="KW-0630">Potassium</keyword>
<dbReference type="AlphaFoldDB" id="A0A3A9ZW99"/>
<evidence type="ECO:0000256" key="8">
    <source>
        <dbReference type="ARBA" id="ARBA00022989"/>
    </source>
</evidence>
<dbReference type="GO" id="GO:0015252">
    <property type="term" value="F:proton channel activity"/>
    <property type="evidence" value="ECO:0007669"/>
    <property type="project" value="InterPro"/>
</dbReference>
<keyword evidence="6" id="KW-0631">Potassium channel</keyword>
<dbReference type="GO" id="GO:0016020">
    <property type="term" value="C:membrane"/>
    <property type="evidence" value="ECO:0007669"/>
    <property type="project" value="UniProtKB-SubCell"/>
</dbReference>
<keyword evidence="5 13" id="KW-0812">Transmembrane</keyword>
<dbReference type="PANTHER" id="PTHR31462">
    <property type="entry name" value="ENDOSOMAL/LYSOSOMAL POTASSIUM CHANNEL TMEM175"/>
    <property type="match status" value="1"/>
</dbReference>
<keyword evidence="4" id="KW-0633">Potassium transport</keyword>
<evidence type="ECO:0000256" key="13">
    <source>
        <dbReference type="SAM" id="Phobius"/>
    </source>
</evidence>
<evidence type="ECO:0000256" key="11">
    <source>
        <dbReference type="ARBA" id="ARBA00023303"/>
    </source>
</evidence>
<dbReference type="EMBL" id="RBAN01000004">
    <property type="protein sequence ID" value="RKN52678.1"/>
    <property type="molecule type" value="Genomic_DNA"/>
</dbReference>
<evidence type="ECO:0000256" key="9">
    <source>
        <dbReference type="ARBA" id="ARBA00023065"/>
    </source>
</evidence>
<keyword evidence="10 13" id="KW-0472">Membrane</keyword>
<keyword evidence="9" id="KW-0406">Ion transport</keyword>
<comment type="similarity">
    <text evidence="2">Belongs to the TMEM175 family.</text>
</comment>